<dbReference type="InterPro" id="IPR002110">
    <property type="entry name" value="Ankyrin_rpt"/>
</dbReference>
<evidence type="ECO:0000256" key="4">
    <source>
        <dbReference type="SAM" id="MobiDB-lite"/>
    </source>
</evidence>
<protein>
    <submittedName>
        <fullName evidence="5">Ankyrin repeat-containing domain protein</fullName>
    </submittedName>
</protein>
<dbReference type="Proteomes" id="UP000673691">
    <property type="component" value="Unassembled WGS sequence"/>
</dbReference>
<dbReference type="SUPFAM" id="SSF48403">
    <property type="entry name" value="Ankyrin repeat"/>
    <property type="match status" value="1"/>
</dbReference>
<feature type="compositionally biased region" description="Gly residues" evidence="4">
    <location>
        <begin position="282"/>
        <end position="293"/>
    </location>
</feature>
<proteinExistence type="predicted"/>
<dbReference type="Gene3D" id="1.25.40.20">
    <property type="entry name" value="Ankyrin repeat-containing domain"/>
    <property type="match status" value="2"/>
</dbReference>
<reference evidence="5 6" key="1">
    <citation type="journal article" name="Sci. Rep.">
        <title>Genome-scale phylogenetic analyses confirm Olpidium as the closest living zoosporic fungus to the non-flagellated, terrestrial fungi.</title>
        <authorList>
            <person name="Chang Y."/>
            <person name="Rochon D."/>
            <person name="Sekimoto S."/>
            <person name="Wang Y."/>
            <person name="Chovatia M."/>
            <person name="Sandor L."/>
            <person name="Salamov A."/>
            <person name="Grigoriev I.V."/>
            <person name="Stajich J.E."/>
            <person name="Spatafora J.W."/>
        </authorList>
    </citation>
    <scope>NUCLEOTIDE SEQUENCE [LARGE SCALE GENOMIC DNA]</scope>
    <source>
        <strain evidence="5">S191</strain>
    </source>
</reference>
<dbReference type="EMBL" id="JAEFCI010013125">
    <property type="protein sequence ID" value="KAG5455591.1"/>
    <property type="molecule type" value="Genomic_DNA"/>
</dbReference>
<dbReference type="InterPro" id="IPR036770">
    <property type="entry name" value="Ankyrin_rpt-contain_sf"/>
</dbReference>
<dbReference type="Pfam" id="PF12796">
    <property type="entry name" value="Ank_2"/>
    <property type="match status" value="1"/>
</dbReference>
<feature type="repeat" description="ANK" evidence="3">
    <location>
        <begin position="307"/>
        <end position="339"/>
    </location>
</feature>
<sequence length="490" mass="48558">MSRPFSSPASSSSSSSSYASSSSSSSSRRPAGPAATAKRSLFLQLFRDGGTGSTPQARARWLARHVAELRAAAPHERAFLEPYRAAADAGVARTVAATLGELLSPAHAGAADREVLAEAAVFFAQARRPAALEALAAAGFAEALDEALIAACVGGGGGRGDADADAAADAAAALELVRWLVADKGCDVRYRDGRAFRCAVRDGNAAACRVLVAAGADVRAGGDAALMLACELGHADVARVLVDSGADVAARDGEALRLASANGHLDVACFLLDRAAAAEAEGGPGPGGGGGGEDGGRGRRPALVRAQGDAALRRAAAAGHAGVVRLLLSRGADPNASAASAAAVGDWGGAPRSPCALAEAAAAGHVPLLRLLAQAGRVPAAPRSFFLALAAAAAFPGRRRPAGADADADADAAAAAAAAAELLAVGDEMFPPRWLEDAAAGLAAETARDVLPELLDAARDRDIRPLVERLDAAAAAAAAAAASAGAWTGP</sequence>
<organism evidence="5 6">
    <name type="scientific">Olpidium bornovanus</name>
    <dbReference type="NCBI Taxonomy" id="278681"/>
    <lineage>
        <taxon>Eukaryota</taxon>
        <taxon>Fungi</taxon>
        <taxon>Fungi incertae sedis</taxon>
        <taxon>Olpidiomycota</taxon>
        <taxon>Olpidiomycotina</taxon>
        <taxon>Olpidiomycetes</taxon>
        <taxon>Olpidiales</taxon>
        <taxon>Olpidiaceae</taxon>
        <taxon>Olpidium</taxon>
    </lineage>
</organism>
<evidence type="ECO:0000313" key="5">
    <source>
        <dbReference type="EMBL" id="KAG5455591.1"/>
    </source>
</evidence>
<dbReference type="PROSITE" id="PS50297">
    <property type="entry name" value="ANK_REP_REGION"/>
    <property type="match status" value="2"/>
</dbReference>
<accession>A0A8H7ZKG1</accession>
<name>A0A8H7ZKG1_9FUNG</name>
<feature type="region of interest" description="Disordered" evidence="4">
    <location>
        <begin position="281"/>
        <end position="300"/>
    </location>
</feature>
<dbReference type="PRINTS" id="PR01415">
    <property type="entry name" value="ANKYRIN"/>
</dbReference>
<keyword evidence="2 3" id="KW-0040">ANK repeat</keyword>
<evidence type="ECO:0000313" key="6">
    <source>
        <dbReference type="Proteomes" id="UP000673691"/>
    </source>
</evidence>
<gene>
    <name evidence="5" type="ORF">BJ554DRAFT_4951</name>
</gene>
<dbReference type="PROSITE" id="PS50088">
    <property type="entry name" value="ANK_REPEAT"/>
    <property type="match status" value="2"/>
</dbReference>
<evidence type="ECO:0000256" key="3">
    <source>
        <dbReference type="PROSITE-ProRule" id="PRU00023"/>
    </source>
</evidence>
<dbReference type="PANTHER" id="PTHR24198">
    <property type="entry name" value="ANKYRIN REPEAT AND PROTEIN KINASE DOMAIN-CONTAINING PROTEIN"/>
    <property type="match status" value="1"/>
</dbReference>
<feature type="compositionally biased region" description="Low complexity" evidence="4">
    <location>
        <begin position="1"/>
        <end position="31"/>
    </location>
</feature>
<dbReference type="PANTHER" id="PTHR24198:SF165">
    <property type="entry name" value="ANKYRIN REPEAT-CONTAINING PROTEIN-RELATED"/>
    <property type="match status" value="1"/>
</dbReference>
<dbReference type="AlphaFoldDB" id="A0A8H7ZKG1"/>
<feature type="repeat" description="ANK" evidence="3">
    <location>
        <begin position="221"/>
        <end position="253"/>
    </location>
</feature>
<dbReference type="Pfam" id="PF00023">
    <property type="entry name" value="Ank"/>
    <property type="match status" value="1"/>
</dbReference>
<feature type="region of interest" description="Disordered" evidence="4">
    <location>
        <begin position="1"/>
        <end position="33"/>
    </location>
</feature>
<keyword evidence="6" id="KW-1185">Reference proteome</keyword>
<dbReference type="SMART" id="SM00248">
    <property type="entry name" value="ANK"/>
    <property type="match status" value="5"/>
</dbReference>
<comment type="caution">
    <text evidence="5">The sequence shown here is derived from an EMBL/GenBank/DDBJ whole genome shotgun (WGS) entry which is preliminary data.</text>
</comment>
<keyword evidence="1" id="KW-0677">Repeat</keyword>
<evidence type="ECO:0000256" key="2">
    <source>
        <dbReference type="ARBA" id="ARBA00023043"/>
    </source>
</evidence>
<evidence type="ECO:0000256" key="1">
    <source>
        <dbReference type="ARBA" id="ARBA00022737"/>
    </source>
</evidence>
<dbReference type="OrthoDB" id="194358at2759"/>